<sequence length="109" mass="12422">EPRDEARGGHRRGGLRARRRARPRGTLQLRGRGRAGRPRRAPAGQGRGAGHDPAVEPGDHHEEAAARDRPVSSRFRCVRRRFGRRRDLRHLLLLRRSRVLPAGSRLLRL</sequence>
<feature type="non-terminal residue" evidence="2">
    <location>
        <position position="1"/>
    </location>
</feature>
<protein>
    <submittedName>
        <fullName evidence="2">Uncharacterized protein</fullName>
    </submittedName>
</protein>
<feature type="region of interest" description="Disordered" evidence="1">
    <location>
        <begin position="1"/>
        <end position="71"/>
    </location>
</feature>
<evidence type="ECO:0000313" key="2">
    <source>
        <dbReference type="EMBL" id="CAA9507320.1"/>
    </source>
</evidence>
<organism evidence="2">
    <name type="scientific">uncultured Sphingomonadaceae bacterium</name>
    <dbReference type="NCBI Taxonomy" id="169976"/>
    <lineage>
        <taxon>Bacteria</taxon>
        <taxon>Pseudomonadati</taxon>
        <taxon>Pseudomonadota</taxon>
        <taxon>Alphaproteobacteria</taxon>
        <taxon>Sphingomonadales</taxon>
        <taxon>Sphingomonadaceae</taxon>
        <taxon>environmental samples</taxon>
    </lineage>
</organism>
<name>A0A6J4SWS8_9SPHN</name>
<feature type="compositionally biased region" description="Basic and acidic residues" evidence="1">
    <location>
        <begin position="49"/>
        <end position="71"/>
    </location>
</feature>
<evidence type="ECO:0000256" key="1">
    <source>
        <dbReference type="SAM" id="MobiDB-lite"/>
    </source>
</evidence>
<feature type="compositionally biased region" description="Basic residues" evidence="1">
    <location>
        <begin position="9"/>
        <end position="23"/>
    </location>
</feature>
<dbReference type="AlphaFoldDB" id="A0A6J4SWS8"/>
<reference evidence="2" key="1">
    <citation type="submission" date="2020-02" db="EMBL/GenBank/DDBJ databases">
        <authorList>
            <person name="Meier V. D."/>
        </authorList>
    </citation>
    <scope>NUCLEOTIDE SEQUENCE</scope>
    <source>
        <strain evidence="2">AVDCRST_MAG39</strain>
    </source>
</reference>
<gene>
    <name evidence="2" type="ORF">AVDCRST_MAG39-1717</name>
</gene>
<dbReference type="EMBL" id="CADCVW010000071">
    <property type="protein sequence ID" value="CAA9507320.1"/>
    <property type="molecule type" value="Genomic_DNA"/>
</dbReference>
<feature type="non-terminal residue" evidence="2">
    <location>
        <position position="109"/>
    </location>
</feature>
<accession>A0A6J4SWS8</accession>
<proteinExistence type="predicted"/>
<feature type="compositionally biased region" description="Basic residues" evidence="1">
    <location>
        <begin position="31"/>
        <end position="40"/>
    </location>
</feature>